<dbReference type="PANTHER" id="PTHR43464:SF19">
    <property type="entry name" value="UBIQUINONE BIOSYNTHESIS O-METHYLTRANSFERASE, MITOCHONDRIAL"/>
    <property type="match status" value="1"/>
</dbReference>
<protein>
    <submittedName>
        <fullName evidence="6">SAM-dependent methyltransferase</fullName>
    </submittedName>
</protein>
<dbReference type="Pfam" id="PF00155">
    <property type="entry name" value="Aminotran_1_2"/>
    <property type="match status" value="1"/>
</dbReference>
<keyword evidence="2 6" id="KW-0808">Transferase</keyword>
<evidence type="ECO:0000256" key="2">
    <source>
        <dbReference type="ARBA" id="ARBA00022679"/>
    </source>
</evidence>
<dbReference type="GO" id="GO:0032259">
    <property type="term" value="P:methylation"/>
    <property type="evidence" value="ECO:0007669"/>
    <property type="project" value="UniProtKB-KW"/>
</dbReference>
<dbReference type="InterPro" id="IPR004839">
    <property type="entry name" value="Aminotransferase_I/II_large"/>
</dbReference>
<dbReference type="GO" id="GO:0030170">
    <property type="term" value="F:pyridoxal phosphate binding"/>
    <property type="evidence" value="ECO:0007669"/>
    <property type="project" value="InterPro"/>
</dbReference>
<dbReference type="CDD" id="cd02440">
    <property type="entry name" value="AdoMet_MTases"/>
    <property type="match status" value="1"/>
</dbReference>
<keyword evidence="1 6" id="KW-0489">Methyltransferase</keyword>
<reference evidence="6 7" key="1">
    <citation type="submission" date="2020-08" db="EMBL/GenBank/DDBJ databases">
        <title>Sequencing the genomes of 1000 actinobacteria strains.</title>
        <authorList>
            <person name="Klenk H.-P."/>
        </authorList>
    </citation>
    <scope>NUCLEOTIDE SEQUENCE [LARGE SCALE GENOMIC DNA]</scope>
    <source>
        <strain evidence="6 7">DSM 45784</strain>
    </source>
</reference>
<evidence type="ECO:0000256" key="3">
    <source>
        <dbReference type="ARBA" id="ARBA00022691"/>
    </source>
</evidence>
<dbReference type="InterPro" id="IPR029063">
    <property type="entry name" value="SAM-dependent_MTases_sf"/>
</dbReference>
<name>A0A7W7D9U1_9ACTN</name>
<dbReference type="InterPro" id="IPR015424">
    <property type="entry name" value="PyrdxlP-dep_Trfase"/>
</dbReference>
<dbReference type="Gene3D" id="3.90.1150.10">
    <property type="entry name" value="Aspartate Aminotransferase, domain 1"/>
    <property type="match status" value="1"/>
</dbReference>
<dbReference type="GO" id="GO:0008168">
    <property type="term" value="F:methyltransferase activity"/>
    <property type="evidence" value="ECO:0007669"/>
    <property type="project" value="UniProtKB-KW"/>
</dbReference>
<keyword evidence="3" id="KW-0949">S-adenosyl-L-methionine</keyword>
<keyword evidence="7" id="KW-1185">Reference proteome</keyword>
<evidence type="ECO:0000313" key="7">
    <source>
        <dbReference type="Proteomes" id="UP000542210"/>
    </source>
</evidence>
<dbReference type="PANTHER" id="PTHR43464">
    <property type="entry name" value="METHYLTRANSFERASE"/>
    <property type="match status" value="1"/>
</dbReference>
<feature type="domain" description="Methyltransferase" evidence="5">
    <location>
        <begin position="46"/>
        <end position="139"/>
    </location>
</feature>
<dbReference type="Gene3D" id="3.40.50.150">
    <property type="entry name" value="Vaccinia Virus protein VP39"/>
    <property type="match status" value="1"/>
</dbReference>
<evidence type="ECO:0000259" key="5">
    <source>
        <dbReference type="Pfam" id="PF13649"/>
    </source>
</evidence>
<proteinExistence type="predicted"/>
<dbReference type="EMBL" id="JACHND010000001">
    <property type="protein sequence ID" value="MBB4701463.1"/>
    <property type="molecule type" value="Genomic_DNA"/>
</dbReference>
<comment type="caution">
    <text evidence="6">The sequence shown here is derived from an EMBL/GenBank/DDBJ whole genome shotgun (WGS) entry which is preliminary data.</text>
</comment>
<dbReference type="InterPro" id="IPR041698">
    <property type="entry name" value="Methyltransf_25"/>
</dbReference>
<evidence type="ECO:0000256" key="1">
    <source>
        <dbReference type="ARBA" id="ARBA00022603"/>
    </source>
</evidence>
<dbReference type="Gene3D" id="2.20.25.110">
    <property type="entry name" value="S-adenosyl-L-methionine-dependent methyltransferases"/>
    <property type="match status" value="1"/>
</dbReference>
<dbReference type="SUPFAM" id="SSF53335">
    <property type="entry name" value="S-adenosyl-L-methionine-dependent methyltransferases"/>
    <property type="match status" value="1"/>
</dbReference>
<sequence length="618" mass="65506">MSRWYTGYFSPDFWSLVRHEYTAARTAGEVAYLVKTLEEHAPGRRVLDLGCGLGRHAVPLAEHGFEVVGVDVSRWALDRAEEAARRAGVPLSVVCADLLERAPLPEADAAVCLQSFGWGEDEEQRRLLRRVRDRLVPGGLLILDHSSVTGILARYRASDRFEAEGTVYEFARSYDAMSGRSRGELRVTRPDGAVARLRDDLRLYQPPEVAAMLRDSGYEIVRADADFAAGSPVQVDTRYVQFVARVPRRPEPAVLDYARATPAPGTLDLRWAPDEVEYARDAIEAAWAEAHASASADGAANGAHHRNGTRGEYRAEAAGGPGAGFGEVARGLAVDDPYGGGRAAPVLARHFGADITPDRVVAGAGTTGLLHALSLLAAPGTLLCTPYAHPDLPAWASALGVALRPFDPSADDAPELIARTRPSLVLVERPGVLGVLPPLDRIRALAEAAAAVGALLVVDEAGATYAGPQASAVPLTSRVDGLVVLRSVSKGYCCGGLRTGFAITSAGVGADLRRVAPPLAASALPMEVALRLLDRGDALAPLRAAVAEAKPELIDGLRSLGVTVEPGHPALPWVTTSRPCPPGILGKPVRPLFAAPLTRISVPLSRARRDAFRAVVGR</sequence>
<dbReference type="SUPFAM" id="SSF53383">
    <property type="entry name" value="PLP-dependent transferases"/>
    <property type="match status" value="1"/>
</dbReference>
<organism evidence="6 7">
    <name type="scientific">Sphaerisporangium siamense</name>
    <dbReference type="NCBI Taxonomy" id="795645"/>
    <lineage>
        <taxon>Bacteria</taxon>
        <taxon>Bacillati</taxon>
        <taxon>Actinomycetota</taxon>
        <taxon>Actinomycetes</taxon>
        <taxon>Streptosporangiales</taxon>
        <taxon>Streptosporangiaceae</taxon>
        <taxon>Sphaerisporangium</taxon>
    </lineage>
</organism>
<feature type="domain" description="Aminotransferase class I/classII large" evidence="4">
    <location>
        <begin position="348"/>
        <end position="567"/>
    </location>
</feature>
<dbReference type="Gene3D" id="3.40.640.10">
    <property type="entry name" value="Type I PLP-dependent aspartate aminotransferase-like (Major domain)"/>
    <property type="match status" value="1"/>
</dbReference>
<evidence type="ECO:0000313" key="6">
    <source>
        <dbReference type="EMBL" id="MBB4701463.1"/>
    </source>
</evidence>
<dbReference type="AlphaFoldDB" id="A0A7W7D9U1"/>
<evidence type="ECO:0000259" key="4">
    <source>
        <dbReference type="Pfam" id="PF00155"/>
    </source>
</evidence>
<gene>
    <name evidence="6" type="ORF">BJ982_003007</name>
</gene>
<dbReference type="RefSeq" id="WP_184880546.1">
    <property type="nucleotide sequence ID" value="NZ_BOOV01000016.1"/>
</dbReference>
<dbReference type="Proteomes" id="UP000542210">
    <property type="component" value="Unassembled WGS sequence"/>
</dbReference>
<dbReference type="InterPro" id="IPR015421">
    <property type="entry name" value="PyrdxlP-dep_Trfase_major"/>
</dbReference>
<accession>A0A7W7D9U1</accession>
<dbReference type="InterPro" id="IPR015422">
    <property type="entry name" value="PyrdxlP-dep_Trfase_small"/>
</dbReference>
<dbReference type="Pfam" id="PF13649">
    <property type="entry name" value="Methyltransf_25"/>
    <property type="match status" value="1"/>
</dbReference>